<name>A0A7W9SNB9_ARMRO</name>
<dbReference type="EMBL" id="JACHGW010000001">
    <property type="protein sequence ID" value="MBB6049314.1"/>
    <property type="molecule type" value="Genomic_DNA"/>
</dbReference>
<dbReference type="AlphaFoldDB" id="A0A7W9SNB9"/>
<dbReference type="Proteomes" id="UP000520814">
    <property type="component" value="Unassembled WGS sequence"/>
</dbReference>
<dbReference type="GO" id="GO:0006808">
    <property type="term" value="P:regulation of nitrogen utilization"/>
    <property type="evidence" value="ECO:0007669"/>
    <property type="project" value="InterPro"/>
</dbReference>
<dbReference type="Pfam" id="PF00543">
    <property type="entry name" value="P-II"/>
    <property type="match status" value="1"/>
</dbReference>
<gene>
    <name evidence="1" type="ORF">HNQ39_001076</name>
</gene>
<proteinExistence type="predicted"/>
<dbReference type="InterPro" id="IPR002187">
    <property type="entry name" value="N-reg_PII"/>
</dbReference>
<protein>
    <submittedName>
        <fullName evidence="1">Nitrogen regulatory protein PII</fullName>
    </submittedName>
</protein>
<dbReference type="GO" id="GO:0030234">
    <property type="term" value="F:enzyme regulator activity"/>
    <property type="evidence" value="ECO:0007669"/>
    <property type="project" value="InterPro"/>
</dbReference>
<dbReference type="InterPro" id="IPR015867">
    <property type="entry name" value="N-reg_PII/ATP_PRibTrfase_C"/>
</dbReference>
<sequence>MNLVELKRITIISEALLEERLLADIRRLGARGYTVTEVRGEGSRGVRASEWEGNNIKIETIVAPEIALTILAWLSERYFVSYAVIAYQETVEVVRGEKYV</sequence>
<organism evidence="1 2">
    <name type="scientific">Armatimonas rosea</name>
    <dbReference type="NCBI Taxonomy" id="685828"/>
    <lineage>
        <taxon>Bacteria</taxon>
        <taxon>Bacillati</taxon>
        <taxon>Armatimonadota</taxon>
        <taxon>Armatimonadia</taxon>
        <taxon>Armatimonadales</taxon>
        <taxon>Armatimonadaceae</taxon>
        <taxon>Armatimonas</taxon>
    </lineage>
</organism>
<dbReference type="SUPFAM" id="SSF54913">
    <property type="entry name" value="GlnB-like"/>
    <property type="match status" value="1"/>
</dbReference>
<accession>A0A7W9SNB9</accession>
<comment type="caution">
    <text evidence="1">The sequence shown here is derived from an EMBL/GenBank/DDBJ whole genome shotgun (WGS) entry which is preliminary data.</text>
</comment>
<reference evidence="1 2" key="1">
    <citation type="submission" date="2020-08" db="EMBL/GenBank/DDBJ databases">
        <title>Genomic Encyclopedia of Type Strains, Phase IV (KMG-IV): sequencing the most valuable type-strain genomes for metagenomic binning, comparative biology and taxonomic classification.</title>
        <authorList>
            <person name="Goeker M."/>
        </authorList>
    </citation>
    <scope>NUCLEOTIDE SEQUENCE [LARGE SCALE GENOMIC DNA]</scope>
    <source>
        <strain evidence="1 2">DSM 23562</strain>
    </source>
</reference>
<dbReference type="InterPro" id="IPR011322">
    <property type="entry name" value="N-reg_PII-like_a/b"/>
</dbReference>
<keyword evidence="2" id="KW-1185">Reference proteome</keyword>
<evidence type="ECO:0000313" key="2">
    <source>
        <dbReference type="Proteomes" id="UP000520814"/>
    </source>
</evidence>
<dbReference type="Gene3D" id="3.30.70.120">
    <property type="match status" value="1"/>
</dbReference>
<evidence type="ECO:0000313" key="1">
    <source>
        <dbReference type="EMBL" id="MBB6049314.1"/>
    </source>
</evidence>
<dbReference type="RefSeq" id="WP_184192925.1">
    <property type="nucleotide sequence ID" value="NZ_JACHGW010000001.1"/>
</dbReference>